<keyword evidence="2" id="KW-1185">Reference proteome</keyword>
<reference evidence="1" key="1">
    <citation type="submission" date="2024-09" db="EMBL/GenBank/DDBJ databases">
        <title>Black Yeasts Isolated from many extreme environments.</title>
        <authorList>
            <person name="Coleine C."/>
            <person name="Stajich J.E."/>
            <person name="Selbmann L."/>
        </authorList>
    </citation>
    <scope>NUCLEOTIDE SEQUENCE</scope>
    <source>
        <strain evidence="1">CCFEE 5737</strain>
    </source>
</reference>
<name>A0ACC3D2Y2_9PEZI</name>
<sequence length="192" mass="20890">MDPRTWFRDLTPYFIYVLLISTIGPLLFGFHLAEFNTPQDVITCKKQTVYWPRHIKSLPTCIPMDSTQVGLVSSIFTLGGLCGALAAGPISTRYGRLRAMHWTALPFILGPIFEAFAVNIAMMAIGRFISGLGAGAAVVVVPIYISEVAPPGEKGFFGAFTQIMVNVGISIALVLGYFLSFAQNWRIILGVG</sequence>
<dbReference type="Proteomes" id="UP001186974">
    <property type="component" value="Unassembled WGS sequence"/>
</dbReference>
<protein>
    <submittedName>
        <fullName evidence="1">Uncharacterized protein</fullName>
    </submittedName>
</protein>
<feature type="non-terminal residue" evidence="1">
    <location>
        <position position="192"/>
    </location>
</feature>
<evidence type="ECO:0000313" key="2">
    <source>
        <dbReference type="Proteomes" id="UP001186974"/>
    </source>
</evidence>
<gene>
    <name evidence="1" type="ORF">LTS18_007411</name>
</gene>
<comment type="caution">
    <text evidence="1">The sequence shown here is derived from an EMBL/GenBank/DDBJ whole genome shotgun (WGS) entry which is preliminary data.</text>
</comment>
<accession>A0ACC3D2Y2</accession>
<proteinExistence type="predicted"/>
<dbReference type="EMBL" id="JAWDJW010008195">
    <property type="protein sequence ID" value="KAK3060924.1"/>
    <property type="molecule type" value="Genomic_DNA"/>
</dbReference>
<evidence type="ECO:0000313" key="1">
    <source>
        <dbReference type="EMBL" id="KAK3060924.1"/>
    </source>
</evidence>
<organism evidence="1 2">
    <name type="scientific">Coniosporium uncinatum</name>
    <dbReference type="NCBI Taxonomy" id="93489"/>
    <lineage>
        <taxon>Eukaryota</taxon>
        <taxon>Fungi</taxon>
        <taxon>Dikarya</taxon>
        <taxon>Ascomycota</taxon>
        <taxon>Pezizomycotina</taxon>
        <taxon>Dothideomycetes</taxon>
        <taxon>Dothideomycetes incertae sedis</taxon>
        <taxon>Coniosporium</taxon>
    </lineage>
</organism>